<dbReference type="Proteomes" id="UP000199675">
    <property type="component" value="Unassembled WGS sequence"/>
</dbReference>
<evidence type="ECO:0008006" key="3">
    <source>
        <dbReference type="Google" id="ProtNLM"/>
    </source>
</evidence>
<organism evidence="1 2">
    <name type="scientific">Marinobacter mobilis</name>
    <dbReference type="NCBI Taxonomy" id="488533"/>
    <lineage>
        <taxon>Bacteria</taxon>
        <taxon>Pseudomonadati</taxon>
        <taxon>Pseudomonadota</taxon>
        <taxon>Gammaproteobacteria</taxon>
        <taxon>Pseudomonadales</taxon>
        <taxon>Marinobacteraceae</taxon>
        <taxon>Marinobacter</taxon>
    </lineage>
</organism>
<protein>
    <recommendedName>
        <fullName evidence="3">AraC family transcriptional regulator</fullName>
    </recommendedName>
</protein>
<name>A0A1H2UYV6_9GAMM</name>
<dbReference type="OrthoDB" id="5395931at2"/>
<dbReference type="AlphaFoldDB" id="A0A1H2UYV6"/>
<proteinExistence type="predicted"/>
<accession>A0A1H2UYV6</accession>
<evidence type="ECO:0000313" key="2">
    <source>
        <dbReference type="Proteomes" id="UP000199675"/>
    </source>
</evidence>
<sequence>MLGNAHSPLRTTWTLLVLVVFLLTGRHGLAGDAQTPDGALEIERLKGEVAALSQELIELQQAAFYPADTRFFLFLSLASNDGLTPESIEIAIDGRPVVSHLYSEREKLSLQRGGAQALYTGNLSLGEHRLDITLAAQAQNDRYVRRESSLTFRKRAGETTIELQLAASPPDFEPSITLQDWQ</sequence>
<reference evidence="1 2" key="1">
    <citation type="submission" date="2016-10" db="EMBL/GenBank/DDBJ databases">
        <authorList>
            <person name="de Groot N.N."/>
        </authorList>
    </citation>
    <scope>NUCLEOTIDE SEQUENCE [LARGE SCALE GENOMIC DNA]</scope>
    <source>
        <strain evidence="1 2">CGMCC 1.7059</strain>
    </source>
</reference>
<gene>
    <name evidence="1" type="ORF">SAMN04487960_103272</name>
</gene>
<keyword evidence="2" id="KW-1185">Reference proteome</keyword>
<evidence type="ECO:0000313" key="1">
    <source>
        <dbReference type="EMBL" id="SDW61238.1"/>
    </source>
</evidence>
<dbReference type="STRING" id="488533.SAMN04487960_103272"/>
<dbReference type="EMBL" id="FNNE01000003">
    <property type="protein sequence ID" value="SDW61238.1"/>
    <property type="molecule type" value="Genomic_DNA"/>
</dbReference>
<dbReference type="RefSeq" id="WP_091812091.1">
    <property type="nucleotide sequence ID" value="NZ_FNNE01000003.1"/>
</dbReference>